<feature type="compositionally biased region" description="Polar residues" evidence="1">
    <location>
        <begin position="138"/>
        <end position="148"/>
    </location>
</feature>
<protein>
    <submittedName>
        <fullName evidence="3">Uncharacterized protein</fullName>
    </submittedName>
</protein>
<feature type="region of interest" description="Disordered" evidence="1">
    <location>
        <begin position="74"/>
        <end position="152"/>
    </location>
</feature>
<keyword evidence="4" id="KW-1185">Reference proteome</keyword>
<name>A0AA47MUR7_MERPO</name>
<keyword evidence="2" id="KW-0472">Membrane</keyword>
<dbReference type="EMBL" id="JAOPHQ010002568">
    <property type="protein sequence ID" value="KAK0146535.1"/>
    <property type="molecule type" value="Genomic_DNA"/>
</dbReference>
<keyword evidence="2" id="KW-1133">Transmembrane helix</keyword>
<gene>
    <name evidence="3" type="ORF">N1851_014142</name>
</gene>
<evidence type="ECO:0000256" key="2">
    <source>
        <dbReference type="SAM" id="Phobius"/>
    </source>
</evidence>
<evidence type="ECO:0000256" key="1">
    <source>
        <dbReference type="SAM" id="MobiDB-lite"/>
    </source>
</evidence>
<comment type="caution">
    <text evidence="3">The sequence shown here is derived from an EMBL/GenBank/DDBJ whole genome shotgun (WGS) entry which is preliminary data.</text>
</comment>
<evidence type="ECO:0000313" key="3">
    <source>
        <dbReference type="EMBL" id="KAK0146535.1"/>
    </source>
</evidence>
<organism evidence="3 4">
    <name type="scientific">Merluccius polli</name>
    <name type="common">Benguela hake</name>
    <name type="synonym">Merluccius cadenati</name>
    <dbReference type="NCBI Taxonomy" id="89951"/>
    <lineage>
        <taxon>Eukaryota</taxon>
        <taxon>Metazoa</taxon>
        <taxon>Chordata</taxon>
        <taxon>Craniata</taxon>
        <taxon>Vertebrata</taxon>
        <taxon>Euteleostomi</taxon>
        <taxon>Actinopterygii</taxon>
        <taxon>Neopterygii</taxon>
        <taxon>Teleostei</taxon>
        <taxon>Neoteleostei</taxon>
        <taxon>Acanthomorphata</taxon>
        <taxon>Zeiogadaria</taxon>
        <taxon>Gadariae</taxon>
        <taxon>Gadiformes</taxon>
        <taxon>Gadoidei</taxon>
        <taxon>Merlucciidae</taxon>
        <taxon>Merluccius</taxon>
    </lineage>
</organism>
<proteinExistence type="predicted"/>
<reference evidence="3" key="1">
    <citation type="journal article" date="2023" name="Front. Mar. Sci.">
        <title>A new Merluccius polli reference genome to investigate the effects of global change in West African waters.</title>
        <authorList>
            <person name="Mateo J.L."/>
            <person name="Blanco-Fernandez C."/>
            <person name="Garcia-Vazquez E."/>
            <person name="Machado-Schiaffino G."/>
        </authorList>
    </citation>
    <scope>NUCLEOTIDE SEQUENCE</scope>
    <source>
        <strain evidence="3">C29</strain>
        <tissue evidence="3">Fin</tissue>
    </source>
</reference>
<accession>A0AA47MUR7</accession>
<dbReference type="Proteomes" id="UP001174136">
    <property type="component" value="Unassembled WGS sequence"/>
</dbReference>
<keyword evidence="2" id="KW-0812">Transmembrane</keyword>
<sequence>MLLISDSKHTHKVLVTFIAEVAAIIIAKPLVLLSTDPNDSFIFTPAARLTQTPVNEFQISTSISGGQGQYLTPMVPSGTDEGSNSFQDYRHVENTGAPDRQTDRPARPAAWTGGEPVCTPSGSQGSQAPPLPPWPLDTESSGGRSASQGCFCPAEPGRTFLMSIKNVSAEGKEMKK</sequence>
<dbReference type="AlphaFoldDB" id="A0AA47MUR7"/>
<evidence type="ECO:0000313" key="4">
    <source>
        <dbReference type="Proteomes" id="UP001174136"/>
    </source>
</evidence>
<feature type="transmembrane region" description="Helical" evidence="2">
    <location>
        <begin position="12"/>
        <end position="33"/>
    </location>
</feature>